<accession>A0A914VL72</accession>
<dbReference type="Proteomes" id="UP000887566">
    <property type="component" value="Unplaced"/>
</dbReference>
<reference evidence="2" key="1">
    <citation type="submission" date="2022-11" db="UniProtKB">
        <authorList>
            <consortium name="WormBaseParasite"/>
        </authorList>
    </citation>
    <scope>IDENTIFICATION</scope>
</reference>
<dbReference type="WBParaSite" id="PSAMB.scaffold2156size24986.g16602.t1">
    <property type="protein sequence ID" value="PSAMB.scaffold2156size24986.g16602.t1"/>
    <property type="gene ID" value="PSAMB.scaffold2156size24986.g16602"/>
</dbReference>
<sequence length="88" mass="9099">MITVTAIRQVMSSKPATTDTIGTVKLQPIMVHRIINSKYFILFYLPQLEFPGGGGGGGVGGAAAVEAAEAYVAVASAAVHHLDQTVVS</sequence>
<organism evidence="1 2">
    <name type="scientific">Plectus sambesii</name>
    <dbReference type="NCBI Taxonomy" id="2011161"/>
    <lineage>
        <taxon>Eukaryota</taxon>
        <taxon>Metazoa</taxon>
        <taxon>Ecdysozoa</taxon>
        <taxon>Nematoda</taxon>
        <taxon>Chromadorea</taxon>
        <taxon>Plectida</taxon>
        <taxon>Plectina</taxon>
        <taxon>Plectoidea</taxon>
        <taxon>Plectidae</taxon>
        <taxon>Plectus</taxon>
    </lineage>
</organism>
<keyword evidence="1" id="KW-1185">Reference proteome</keyword>
<evidence type="ECO:0000313" key="1">
    <source>
        <dbReference type="Proteomes" id="UP000887566"/>
    </source>
</evidence>
<protein>
    <submittedName>
        <fullName evidence="2">Uncharacterized protein</fullName>
    </submittedName>
</protein>
<evidence type="ECO:0000313" key="2">
    <source>
        <dbReference type="WBParaSite" id="PSAMB.scaffold2156size24986.g16602.t1"/>
    </source>
</evidence>
<name>A0A914VL72_9BILA</name>
<dbReference type="AlphaFoldDB" id="A0A914VL72"/>
<proteinExistence type="predicted"/>